<protein>
    <submittedName>
        <fullName evidence="1">Uncharacterized protein</fullName>
    </submittedName>
</protein>
<reference evidence="1 2" key="1">
    <citation type="journal article" date="2014" name="Genome Biol. Evol.">
        <title>The genome of the myxosporean Thelohanellus kitauei shows adaptations to nutrient acquisition within its fish host.</title>
        <authorList>
            <person name="Yang Y."/>
            <person name="Xiong J."/>
            <person name="Zhou Z."/>
            <person name="Huo F."/>
            <person name="Miao W."/>
            <person name="Ran C."/>
            <person name="Liu Y."/>
            <person name="Zhang J."/>
            <person name="Feng J."/>
            <person name="Wang M."/>
            <person name="Wang M."/>
            <person name="Wang L."/>
            <person name="Yao B."/>
        </authorList>
    </citation>
    <scope>NUCLEOTIDE SEQUENCE [LARGE SCALE GENOMIC DNA]</scope>
    <source>
        <strain evidence="1">Wuqing</strain>
    </source>
</reference>
<evidence type="ECO:0000313" key="1">
    <source>
        <dbReference type="EMBL" id="KII68396.1"/>
    </source>
</evidence>
<name>A0A0C2MMD7_THEKT</name>
<evidence type="ECO:0000313" key="2">
    <source>
        <dbReference type="Proteomes" id="UP000031668"/>
    </source>
</evidence>
<comment type="caution">
    <text evidence="1">The sequence shown here is derived from an EMBL/GenBank/DDBJ whole genome shotgun (WGS) entry which is preliminary data.</text>
</comment>
<sequence length="118" mass="13607">MKVLPSTANDPLNNCDVTRLTAVTGYTNKSYGKRILRLDFSSVFWWHFLIAGVEEAIFGAHFLSANNLIVDLKGRLSFTFEHDPFTIEHDPFTIEHDPFTIEHDPFTIEHDPFTFEHP</sequence>
<dbReference type="EMBL" id="JWZT01002867">
    <property type="protein sequence ID" value="KII68396.1"/>
    <property type="molecule type" value="Genomic_DNA"/>
</dbReference>
<dbReference type="AlphaFoldDB" id="A0A0C2MMD7"/>
<accession>A0A0C2MMD7</accession>
<gene>
    <name evidence="1" type="ORF">RF11_09571</name>
</gene>
<dbReference type="Proteomes" id="UP000031668">
    <property type="component" value="Unassembled WGS sequence"/>
</dbReference>
<dbReference type="OrthoDB" id="8963697at2759"/>
<proteinExistence type="predicted"/>
<organism evidence="1 2">
    <name type="scientific">Thelohanellus kitauei</name>
    <name type="common">Myxosporean</name>
    <dbReference type="NCBI Taxonomy" id="669202"/>
    <lineage>
        <taxon>Eukaryota</taxon>
        <taxon>Metazoa</taxon>
        <taxon>Cnidaria</taxon>
        <taxon>Myxozoa</taxon>
        <taxon>Myxosporea</taxon>
        <taxon>Bivalvulida</taxon>
        <taxon>Platysporina</taxon>
        <taxon>Myxobolidae</taxon>
        <taxon>Thelohanellus</taxon>
    </lineage>
</organism>
<keyword evidence="2" id="KW-1185">Reference proteome</keyword>